<keyword evidence="2" id="KW-1185">Reference proteome</keyword>
<name>A0A9P7DVD9_9AGAM</name>
<organism evidence="1 2">
    <name type="scientific">Suillus plorans</name>
    <dbReference type="NCBI Taxonomy" id="116603"/>
    <lineage>
        <taxon>Eukaryota</taxon>
        <taxon>Fungi</taxon>
        <taxon>Dikarya</taxon>
        <taxon>Basidiomycota</taxon>
        <taxon>Agaricomycotina</taxon>
        <taxon>Agaricomycetes</taxon>
        <taxon>Agaricomycetidae</taxon>
        <taxon>Boletales</taxon>
        <taxon>Suillineae</taxon>
        <taxon>Suillaceae</taxon>
        <taxon>Suillus</taxon>
    </lineage>
</organism>
<dbReference type="EMBL" id="JABBWE010000004">
    <property type="protein sequence ID" value="KAG1803840.1"/>
    <property type="molecule type" value="Genomic_DNA"/>
</dbReference>
<dbReference type="RefSeq" id="XP_041166186.1">
    <property type="nucleotide sequence ID" value="XM_041296719.1"/>
</dbReference>
<dbReference type="AlphaFoldDB" id="A0A9P7DVD9"/>
<feature type="non-terminal residue" evidence="1">
    <location>
        <position position="1"/>
    </location>
</feature>
<reference evidence="1" key="1">
    <citation type="journal article" date="2020" name="New Phytol.">
        <title>Comparative genomics reveals dynamic genome evolution in host specialist ectomycorrhizal fungi.</title>
        <authorList>
            <person name="Lofgren L.A."/>
            <person name="Nguyen N.H."/>
            <person name="Vilgalys R."/>
            <person name="Ruytinx J."/>
            <person name="Liao H.L."/>
            <person name="Branco S."/>
            <person name="Kuo A."/>
            <person name="LaButti K."/>
            <person name="Lipzen A."/>
            <person name="Andreopoulos W."/>
            <person name="Pangilinan J."/>
            <person name="Riley R."/>
            <person name="Hundley H."/>
            <person name="Na H."/>
            <person name="Barry K."/>
            <person name="Grigoriev I.V."/>
            <person name="Stajich J.E."/>
            <person name="Kennedy P.G."/>
        </authorList>
    </citation>
    <scope>NUCLEOTIDE SEQUENCE</scope>
    <source>
        <strain evidence="1">S12</strain>
    </source>
</reference>
<sequence length="98" mass="11384">THVGNSLILYYSNGVMHTQTPVVIKYIFRTEHGVGFAVRRHLPLQSSYLDLFRHYPYFPAQLYSSVVADHLEVVMPEWIVSHFARWNFSPQHIVAVSL</sequence>
<dbReference type="GeneID" id="64590483"/>
<feature type="non-terminal residue" evidence="1">
    <location>
        <position position="98"/>
    </location>
</feature>
<accession>A0A9P7DVD9</accession>
<evidence type="ECO:0000313" key="2">
    <source>
        <dbReference type="Proteomes" id="UP000719766"/>
    </source>
</evidence>
<comment type="caution">
    <text evidence="1">The sequence shown here is derived from an EMBL/GenBank/DDBJ whole genome shotgun (WGS) entry which is preliminary data.</text>
</comment>
<protein>
    <submittedName>
        <fullName evidence="1">Uncharacterized protein</fullName>
    </submittedName>
</protein>
<proteinExistence type="predicted"/>
<gene>
    <name evidence="1" type="ORF">HD556DRAFT_1217515</name>
</gene>
<dbReference type="Proteomes" id="UP000719766">
    <property type="component" value="Unassembled WGS sequence"/>
</dbReference>
<dbReference type="OrthoDB" id="3247418at2759"/>
<evidence type="ECO:0000313" key="1">
    <source>
        <dbReference type="EMBL" id="KAG1803840.1"/>
    </source>
</evidence>